<name>A0A9J6B6Q5_SOLCO</name>
<dbReference type="EMBL" id="JACXVP010000001">
    <property type="protein sequence ID" value="KAG5632291.1"/>
    <property type="molecule type" value="Genomic_DNA"/>
</dbReference>
<reference evidence="1 2" key="1">
    <citation type="submission" date="2020-09" db="EMBL/GenBank/DDBJ databases">
        <title>De no assembly of potato wild relative species, Solanum commersonii.</title>
        <authorList>
            <person name="Cho K."/>
        </authorList>
    </citation>
    <scope>NUCLEOTIDE SEQUENCE [LARGE SCALE GENOMIC DNA]</scope>
    <source>
        <strain evidence="1">LZ3.2</strain>
        <tissue evidence="1">Leaf</tissue>
    </source>
</reference>
<comment type="caution">
    <text evidence="1">The sequence shown here is derived from an EMBL/GenBank/DDBJ whole genome shotgun (WGS) entry which is preliminary data.</text>
</comment>
<keyword evidence="2" id="KW-1185">Reference proteome</keyword>
<dbReference type="Proteomes" id="UP000824120">
    <property type="component" value="Chromosome 1"/>
</dbReference>
<sequence length="68" mass="7763">MKGSRMVEESMFSEPILEPKPCENILRQGSKEGFKDGKGLRNGLRMVEESTVSEPILEPKPYKIILRQ</sequence>
<protein>
    <submittedName>
        <fullName evidence="1">Uncharacterized protein</fullName>
    </submittedName>
</protein>
<evidence type="ECO:0000313" key="1">
    <source>
        <dbReference type="EMBL" id="KAG5632291.1"/>
    </source>
</evidence>
<evidence type="ECO:0000313" key="2">
    <source>
        <dbReference type="Proteomes" id="UP000824120"/>
    </source>
</evidence>
<gene>
    <name evidence="1" type="ORF">H5410_004008</name>
</gene>
<accession>A0A9J6B6Q5</accession>
<dbReference type="AlphaFoldDB" id="A0A9J6B6Q5"/>
<proteinExistence type="predicted"/>
<organism evidence="1 2">
    <name type="scientific">Solanum commersonii</name>
    <name type="common">Commerson's wild potato</name>
    <name type="synonym">Commerson's nightshade</name>
    <dbReference type="NCBI Taxonomy" id="4109"/>
    <lineage>
        <taxon>Eukaryota</taxon>
        <taxon>Viridiplantae</taxon>
        <taxon>Streptophyta</taxon>
        <taxon>Embryophyta</taxon>
        <taxon>Tracheophyta</taxon>
        <taxon>Spermatophyta</taxon>
        <taxon>Magnoliopsida</taxon>
        <taxon>eudicotyledons</taxon>
        <taxon>Gunneridae</taxon>
        <taxon>Pentapetalae</taxon>
        <taxon>asterids</taxon>
        <taxon>lamiids</taxon>
        <taxon>Solanales</taxon>
        <taxon>Solanaceae</taxon>
        <taxon>Solanoideae</taxon>
        <taxon>Solaneae</taxon>
        <taxon>Solanum</taxon>
    </lineage>
</organism>